<organism evidence="1 2">
    <name type="scientific">Salegentibacter echinorum</name>
    <dbReference type="NCBI Taxonomy" id="1073325"/>
    <lineage>
        <taxon>Bacteria</taxon>
        <taxon>Pseudomonadati</taxon>
        <taxon>Bacteroidota</taxon>
        <taxon>Flavobacteriia</taxon>
        <taxon>Flavobacteriales</taxon>
        <taxon>Flavobacteriaceae</taxon>
        <taxon>Salegentibacter</taxon>
    </lineage>
</organism>
<dbReference type="Proteomes" id="UP000183945">
    <property type="component" value="Unassembled WGS sequence"/>
</dbReference>
<accession>A0A1M5INW9</accession>
<dbReference type="STRING" id="1073325.SAMN05444483_10868"/>
<keyword evidence="2" id="KW-1185">Reference proteome</keyword>
<gene>
    <name evidence="1" type="ORF">SAMN05444483_10868</name>
</gene>
<proteinExistence type="predicted"/>
<reference evidence="2" key="1">
    <citation type="submission" date="2016-11" db="EMBL/GenBank/DDBJ databases">
        <authorList>
            <person name="Varghese N."/>
            <person name="Submissions S."/>
        </authorList>
    </citation>
    <scope>NUCLEOTIDE SEQUENCE [LARGE SCALE GENOMIC DNA]</scope>
    <source>
        <strain evidence="2">DSM 24579</strain>
    </source>
</reference>
<evidence type="ECO:0000313" key="2">
    <source>
        <dbReference type="Proteomes" id="UP000183945"/>
    </source>
</evidence>
<name>A0A1M5INW9_SALEC</name>
<dbReference type="AlphaFoldDB" id="A0A1M5INW9"/>
<evidence type="ECO:0000313" key="1">
    <source>
        <dbReference type="EMBL" id="SHG29945.1"/>
    </source>
</evidence>
<sequence length="43" mass="5387">MEVWFKELRNRYFEKFIHIFESIHVLRGSVFKIFLNLNDKKTL</sequence>
<dbReference type="EMBL" id="FQVT01000008">
    <property type="protein sequence ID" value="SHG29945.1"/>
    <property type="molecule type" value="Genomic_DNA"/>
</dbReference>
<protein>
    <submittedName>
        <fullName evidence="1">Uncharacterized protein</fullName>
    </submittedName>
</protein>